<gene>
    <name evidence="2" type="ORF">PCANC_01847</name>
</gene>
<feature type="region of interest" description="Disordered" evidence="1">
    <location>
        <begin position="51"/>
        <end position="74"/>
    </location>
</feature>
<dbReference type="EMBL" id="PGCJ01000011">
    <property type="protein sequence ID" value="PLW57347.1"/>
    <property type="molecule type" value="Genomic_DNA"/>
</dbReference>
<feature type="region of interest" description="Disordered" evidence="1">
    <location>
        <begin position="90"/>
        <end position="109"/>
    </location>
</feature>
<dbReference type="AlphaFoldDB" id="A0A2N5W537"/>
<sequence>MTPCCHCYNHLHVPFLRSGIEIIPVPAHNHVLRLADQLDQQVVHNKPAFSATVPPAEPEPQPQEVDINQRRPDAGAKEIVKTTTAAIGSVDTDSNMVGSGIADKDHMDA</sequence>
<accession>A0A2N5W537</accession>
<evidence type="ECO:0000313" key="3">
    <source>
        <dbReference type="Proteomes" id="UP000235388"/>
    </source>
</evidence>
<protein>
    <submittedName>
        <fullName evidence="2">Uncharacterized protein</fullName>
    </submittedName>
</protein>
<evidence type="ECO:0000256" key="1">
    <source>
        <dbReference type="SAM" id="MobiDB-lite"/>
    </source>
</evidence>
<evidence type="ECO:0000313" key="2">
    <source>
        <dbReference type="EMBL" id="PLW57347.1"/>
    </source>
</evidence>
<reference evidence="2 3" key="1">
    <citation type="submission" date="2017-11" db="EMBL/GenBank/DDBJ databases">
        <title>De novo assembly and phasing of dikaryotic genomes from two isolates of Puccinia coronata f. sp. avenae, the causal agent of oat crown rust.</title>
        <authorList>
            <person name="Miller M.E."/>
            <person name="Zhang Y."/>
            <person name="Omidvar V."/>
            <person name="Sperschneider J."/>
            <person name="Schwessinger B."/>
            <person name="Raley C."/>
            <person name="Palmer J.M."/>
            <person name="Garnica D."/>
            <person name="Upadhyaya N."/>
            <person name="Rathjen J."/>
            <person name="Taylor J.M."/>
            <person name="Park R.F."/>
            <person name="Dodds P.N."/>
            <person name="Hirsch C.D."/>
            <person name="Kianian S.F."/>
            <person name="Figueroa M."/>
        </authorList>
    </citation>
    <scope>NUCLEOTIDE SEQUENCE [LARGE SCALE GENOMIC DNA]</scope>
    <source>
        <strain evidence="2">12NC29</strain>
    </source>
</reference>
<comment type="caution">
    <text evidence="2">The sequence shown here is derived from an EMBL/GenBank/DDBJ whole genome shotgun (WGS) entry which is preliminary data.</text>
</comment>
<dbReference type="Proteomes" id="UP000235388">
    <property type="component" value="Unassembled WGS sequence"/>
</dbReference>
<organism evidence="2 3">
    <name type="scientific">Puccinia coronata f. sp. avenae</name>
    <dbReference type="NCBI Taxonomy" id="200324"/>
    <lineage>
        <taxon>Eukaryota</taxon>
        <taxon>Fungi</taxon>
        <taxon>Dikarya</taxon>
        <taxon>Basidiomycota</taxon>
        <taxon>Pucciniomycotina</taxon>
        <taxon>Pucciniomycetes</taxon>
        <taxon>Pucciniales</taxon>
        <taxon>Pucciniaceae</taxon>
        <taxon>Puccinia</taxon>
    </lineage>
</organism>
<name>A0A2N5W537_9BASI</name>
<keyword evidence="3" id="KW-1185">Reference proteome</keyword>
<proteinExistence type="predicted"/>